<dbReference type="PANTHER" id="PTHR41339:SF1">
    <property type="entry name" value="SECRETED PROTEIN"/>
    <property type="match status" value="1"/>
</dbReference>
<dbReference type="EMBL" id="JAJAPX010000005">
    <property type="protein sequence ID" value="MCB4809041.1"/>
    <property type="molecule type" value="Genomic_DNA"/>
</dbReference>
<keyword evidence="3" id="KW-1185">Reference proteome</keyword>
<evidence type="ECO:0000313" key="2">
    <source>
        <dbReference type="EMBL" id="MCB4809041.1"/>
    </source>
</evidence>
<dbReference type="PANTHER" id="PTHR41339">
    <property type="entry name" value="LIPL48"/>
    <property type="match status" value="1"/>
</dbReference>
<dbReference type="RefSeq" id="WP_226696424.1">
    <property type="nucleotide sequence ID" value="NZ_JAJAPX010000005.1"/>
</dbReference>
<reference evidence="2" key="1">
    <citation type="submission" date="2021-10" db="EMBL/GenBank/DDBJ databases">
        <title>Tamlana sargassums sp. nov., and Tamlana laminarinivorans sp. nov., two new bacteria isolated from the brown alga.</title>
        <authorList>
            <person name="Li J."/>
        </authorList>
    </citation>
    <scope>NUCLEOTIDE SEQUENCE</scope>
    <source>
        <strain evidence="2">62-3</strain>
    </source>
</reference>
<feature type="chain" id="PRO_5040803321" description="Right handed beta helix domain-containing protein" evidence="1">
    <location>
        <begin position="21"/>
        <end position="440"/>
    </location>
</feature>
<comment type="caution">
    <text evidence="2">The sequence shown here is derived from an EMBL/GenBank/DDBJ whole genome shotgun (WGS) entry which is preliminary data.</text>
</comment>
<accession>A0A9X1IAD8</accession>
<organism evidence="2 3">
    <name type="scientific">Neotamlana sargassicola</name>
    <dbReference type="NCBI Taxonomy" id="2883125"/>
    <lineage>
        <taxon>Bacteria</taxon>
        <taxon>Pseudomonadati</taxon>
        <taxon>Bacteroidota</taxon>
        <taxon>Flavobacteriia</taxon>
        <taxon>Flavobacteriales</taxon>
        <taxon>Flavobacteriaceae</taxon>
        <taxon>Neotamlana</taxon>
    </lineage>
</organism>
<evidence type="ECO:0008006" key="4">
    <source>
        <dbReference type="Google" id="ProtNLM"/>
    </source>
</evidence>
<sequence>MNNITKVLWICLFFAGNMFAQQEKGIFGPTNWLNYWTEFKSATKDYGEPNKILTGDITEDTKLNKRDIYLLVGNVFVKDGATLTIEPGTVIIGDFETKASLTITRGSKIIADGYETDPIVFTSEKISKRPGDWGGITILGNAPSNKFGNGSVAQYYSNLDPASYASANFGGNIVDDNSGILRYVRIEYAGNRLRNIGYTNGLLLAGVGSETIFENVMASYCAGDSFKAWGGAPHLKKMVSYRASGNDYKFNFGAQAIIENSVAIRSPFISNSEVARSLQVKSYNNIQEVDFSKKNTFVAAKNLTFVTESDDIKADIQKGLVNEAVYVGENTSLDLNKSVISGFNPAVIFQNTIRINQESLDKIKFSEMYFNNCNGNIFIENNSNNEDLENWYGNRAFFNVYSEGDDSETFIDSKNEKKPDFRLRINKIMATNIDSDLDRD</sequence>
<dbReference type="AlphaFoldDB" id="A0A9X1IAD8"/>
<feature type="signal peptide" evidence="1">
    <location>
        <begin position="1"/>
        <end position="20"/>
    </location>
</feature>
<name>A0A9X1IAD8_9FLAO</name>
<protein>
    <recommendedName>
        <fullName evidence="4">Right handed beta helix domain-containing protein</fullName>
    </recommendedName>
</protein>
<evidence type="ECO:0000313" key="3">
    <source>
        <dbReference type="Proteomes" id="UP001139286"/>
    </source>
</evidence>
<keyword evidence="1" id="KW-0732">Signal</keyword>
<evidence type="ECO:0000256" key="1">
    <source>
        <dbReference type="SAM" id="SignalP"/>
    </source>
</evidence>
<dbReference type="Proteomes" id="UP001139286">
    <property type="component" value="Unassembled WGS sequence"/>
</dbReference>
<proteinExistence type="predicted"/>
<gene>
    <name evidence="2" type="ORF">LG651_12350</name>
</gene>